<dbReference type="KEGG" id="fpz:LA55_1010"/>
<comment type="cofactor">
    <cofactor evidence="1">
        <name>Zn(2+)</name>
        <dbReference type="ChEBI" id="CHEBI:29105"/>
    </cofactor>
</comment>
<keyword evidence="4" id="KW-0862">Zinc</keyword>
<dbReference type="AlphaFoldDB" id="A0A0B6D4J3"/>
<keyword evidence="3" id="KW-0378">Hydrolase</keyword>
<dbReference type="Gene3D" id="3.40.630.10">
    <property type="entry name" value="Zn peptidases"/>
    <property type="match status" value="1"/>
</dbReference>
<dbReference type="STRING" id="28110.KU46_1520"/>
<dbReference type="Pfam" id="PF24827">
    <property type="entry name" value="AstE_AspA_cat"/>
    <property type="match status" value="1"/>
</dbReference>
<evidence type="ECO:0000256" key="1">
    <source>
        <dbReference type="ARBA" id="ARBA00001947"/>
    </source>
</evidence>
<dbReference type="InterPro" id="IPR055438">
    <property type="entry name" value="AstE_AspA_cat"/>
</dbReference>
<evidence type="ECO:0000256" key="3">
    <source>
        <dbReference type="ARBA" id="ARBA00022801"/>
    </source>
</evidence>
<keyword evidence="6" id="KW-0121">Carboxypeptidase</keyword>
<dbReference type="GO" id="GO:0016788">
    <property type="term" value="F:hydrolase activity, acting on ester bonds"/>
    <property type="evidence" value="ECO:0007669"/>
    <property type="project" value="InterPro"/>
</dbReference>
<evidence type="ECO:0000313" key="7">
    <source>
        <dbReference type="Proteomes" id="UP000031830"/>
    </source>
</evidence>
<feature type="domain" description="Succinylglutamate desuccinylase/Aspartoacylase catalytic" evidence="5">
    <location>
        <begin position="35"/>
        <end position="270"/>
    </location>
</feature>
<dbReference type="InterPro" id="IPR053138">
    <property type="entry name" value="N-alpha-Ac-DABA_deacetylase"/>
</dbReference>
<protein>
    <submittedName>
        <fullName evidence="6">Zinc carboxypeptidase family protein</fullName>
    </submittedName>
</protein>
<dbReference type="EMBL" id="CP009440">
    <property type="protein sequence ID" value="AJI53232.1"/>
    <property type="molecule type" value="Genomic_DNA"/>
</dbReference>
<dbReference type="Gene3D" id="2.40.50.100">
    <property type="match status" value="1"/>
</dbReference>
<dbReference type="OrthoDB" id="527673at2"/>
<dbReference type="SUPFAM" id="SSF53187">
    <property type="entry name" value="Zn-dependent exopeptidases"/>
    <property type="match status" value="1"/>
</dbReference>
<evidence type="ECO:0000259" key="5">
    <source>
        <dbReference type="Pfam" id="PF24827"/>
    </source>
</evidence>
<dbReference type="GO" id="GO:0004180">
    <property type="term" value="F:carboxypeptidase activity"/>
    <property type="evidence" value="ECO:0007669"/>
    <property type="project" value="UniProtKB-KW"/>
</dbReference>
<reference evidence="6 7" key="1">
    <citation type="journal article" date="2015" name="Genome Announc.">
        <title>Genome sequencing of 18 francisella strains to aid in assay development and testing.</title>
        <authorList>
            <person name="Johnson S.L."/>
            <person name="Daligault H.E."/>
            <person name="Davenport K.W."/>
            <person name="Coyne S.R."/>
            <person name="Frey K.G."/>
            <person name="Koroleva G.I."/>
            <person name="Broomall S.M."/>
            <person name="Bishop-Lilly K.A."/>
            <person name="Bruce D.C."/>
            <person name="Chertkov O."/>
            <person name="Freitas T."/>
            <person name="Jaissle J."/>
            <person name="Ladner J.T."/>
            <person name="Rosenzweig C.N."/>
            <person name="Gibbons H.S."/>
            <person name="Palacios G.F."/>
            <person name="Redden C.L."/>
            <person name="Xu Y."/>
            <person name="Minogue T.D."/>
            <person name="Chain P.S."/>
        </authorList>
    </citation>
    <scope>NUCLEOTIDE SEQUENCE [LARGE SCALE GENOMIC DNA]</scope>
    <source>
        <strain evidence="6 7">GA01-2794</strain>
    </source>
</reference>
<gene>
    <name evidence="6" type="ORF">LA55_1010</name>
</gene>
<accession>A0A0B6D4J3</accession>
<dbReference type="PANTHER" id="PTHR37326">
    <property type="entry name" value="BLL3975 PROTEIN"/>
    <property type="match status" value="1"/>
</dbReference>
<dbReference type="Proteomes" id="UP000031830">
    <property type="component" value="Chromosome"/>
</dbReference>
<evidence type="ECO:0000256" key="4">
    <source>
        <dbReference type="ARBA" id="ARBA00022833"/>
    </source>
</evidence>
<organism evidence="6 7">
    <name type="scientific">Francisella philomiragia</name>
    <dbReference type="NCBI Taxonomy" id="28110"/>
    <lineage>
        <taxon>Bacteria</taxon>
        <taxon>Pseudomonadati</taxon>
        <taxon>Pseudomonadota</taxon>
        <taxon>Gammaproteobacteria</taxon>
        <taxon>Thiotrichales</taxon>
        <taxon>Francisellaceae</taxon>
        <taxon>Francisella</taxon>
    </lineage>
</organism>
<keyword evidence="2" id="KW-0479">Metal-binding</keyword>
<name>A0A0B6D4J3_9GAMM</name>
<evidence type="ECO:0000256" key="2">
    <source>
        <dbReference type="ARBA" id="ARBA00022723"/>
    </source>
</evidence>
<evidence type="ECO:0000313" key="6">
    <source>
        <dbReference type="EMBL" id="AJI53232.1"/>
    </source>
</evidence>
<sequence>MSNYISKQKIKVSQSSTGEDIHVEKITIKGSNSSAPSVYMQASMHASELQGNAVMVELLEYFKKYQPKGDVYLIPQCNPIGKDVFIGAGHQGRFDSATGDNFNRYYFYPSIDYSAFVKEHINSTTAEYKQAFENLLQQELDKELANEWELSRAKRLNLLVQREAQKADYVLDLHTDTDATTYLYTADFARQTAEKFGYKDMLIIDNDKASGALDEAIFCPWWHLSQEFKKQGRDEKVLKEGYTLELGSEEYINFTNAKMQTQGILNYLKHKDTIDSPFNTDLLNTDIRHHVYGPNYKHLKAIEGGLYEWFIKPGDIFEAGDVIGQYIQTSTMQKKDLVLPYGGVVISIHNTGAVCQGGQLINLAII</sequence>
<dbReference type="PANTHER" id="PTHR37326:SF1">
    <property type="entry name" value="BLL3975 PROTEIN"/>
    <property type="match status" value="1"/>
</dbReference>
<keyword evidence="6" id="KW-0645">Protease</keyword>
<dbReference type="RefSeq" id="WP_044526172.1">
    <property type="nucleotide sequence ID" value="NZ_CP009440.1"/>
</dbReference>
<dbReference type="GO" id="GO:0046872">
    <property type="term" value="F:metal ion binding"/>
    <property type="evidence" value="ECO:0007669"/>
    <property type="project" value="UniProtKB-KW"/>
</dbReference>
<proteinExistence type="predicted"/>